<dbReference type="HOGENOM" id="CLU_1774174_0_0_9"/>
<dbReference type="KEGG" id="csb:CLSA_c27040"/>
<evidence type="ECO:0000313" key="3">
    <source>
        <dbReference type="Proteomes" id="UP000017118"/>
    </source>
</evidence>
<keyword evidence="3" id="KW-1185">Reference proteome</keyword>
<dbReference type="EMBL" id="CP006721">
    <property type="protein sequence ID" value="AGX43675.1"/>
    <property type="molecule type" value="Genomic_DNA"/>
</dbReference>
<dbReference type="GeneID" id="55475104"/>
<name>U5MSV9_CLOSA</name>
<dbReference type="AlphaFoldDB" id="U5MSV9"/>
<proteinExistence type="predicted"/>
<dbReference type="eggNOG" id="ENOG5032B2M">
    <property type="taxonomic scope" value="Bacteria"/>
</dbReference>
<gene>
    <name evidence="2" type="ORF">CLSA_c27040</name>
</gene>
<reference evidence="2 3" key="1">
    <citation type="journal article" date="2013" name="Genome Announc.">
        <title>Complete Genome Sequence of the Solvent Producer Clostridium saccharobutylicum NCP262 (DSM 13864).</title>
        <authorList>
            <person name="Poehlein A."/>
            <person name="Hartwich K."/>
            <person name="Krabben P."/>
            <person name="Ehrenreich A."/>
            <person name="Liebl W."/>
            <person name="Durre P."/>
            <person name="Gottschalk G."/>
            <person name="Daniel R."/>
        </authorList>
    </citation>
    <scope>NUCLEOTIDE SEQUENCE [LARGE SCALE GENOMIC DNA]</scope>
    <source>
        <strain evidence="2">DSM 13864</strain>
    </source>
</reference>
<dbReference type="OrthoDB" id="1911647at2"/>
<sequence>MYLKKKGNILISTMIILSLMLMIGNFLFHMMKNNRELEVLYKLDSDIYDMNSNEENILSEFMKRLNENIDSVDDEKKEYFNEDFTENINGNILEYEKEDKKLYLVTTKGDNTSRKREIKYKIKNGKIILIPTYKFEEIENKSIENS</sequence>
<keyword evidence="1" id="KW-0812">Transmembrane</keyword>
<protein>
    <submittedName>
        <fullName evidence="2">Uncharacterized protein</fullName>
    </submittedName>
</protein>
<dbReference type="RefSeq" id="WP_022746823.1">
    <property type="nucleotide sequence ID" value="NC_022571.1"/>
</dbReference>
<dbReference type="PATRIC" id="fig|1345695.10.peg.1917"/>
<evidence type="ECO:0000256" key="1">
    <source>
        <dbReference type="SAM" id="Phobius"/>
    </source>
</evidence>
<dbReference type="Proteomes" id="UP000017118">
    <property type="component" value="Chromosome"/>
</dbReference>
<feature type="transmembrane region" description="Helical" evidence="1">
    <location>
        <begin position="7"/>
        <end position="28"/>
    </location>
</feature>
<keyword evidence="1" id="KW-0472">Membrane</keyword>
<accession>U5MSV9</accession>
<organism evidence="2 3">
    <name type="scientific">Clostridium saccharobutylicum DSM 13864</name>
    <dbReference type="NCBI Taxonomy" id="1345695"/>
    <lineage>
        <taxon>Bacteria</taxon>
        <taxon>Bacillati</taxon>
        <taxon>Bacillota</taxon>
        <taxon>Clostridia</taxon>
        <taxon>Eubacteriales</taxon>
        <taxon>Clostridiaceae</taxon>
        <taxon>Clostridium</taxon>
    </lineage>
</organism>
<keyword evidence="1" id="KW-1133">Transmembrane helix</keyword>
<evidence type="ECO:0000313" key="2">
    <source>
        <dbReference type="EMBL" id="AGX43675.1"/>
    </source>
</evidence>